<comment type="caution">
    <text evidence="1">The sequence shown here is derived from an EMBL/GenBank/DDBJ whole genome shotgun (WGS) entry which is preliminary data.</text>
</comment>
<organism evidence="1 2">
    <name type="scientific">Parasponia andersonii</name>
    <name type="common">Sponia andersonii</name>
    <dbReference type="NCBI Taxonomy" id="3476"/>
    <lineage>
        <taxon>Eukaryota</taxon>
        <taxon>Viridiplantae</taxon>
        <taxon>Streptophyta</taxon>
        <taxon>Embryophyta</taxon>
        <taxon>Tracheophyta</taxon>
        <taxon>Spermatophyta</taxon>
        <taxon>Magnoliopsida</taxon>
        <taxon>eudicotyledons</taxon>
        <taxon>Gunneridae</taxon>
        <taxon>Pentapetalae</taxon>
        <taxon>rosids</taxon>
        <taxon>fabids</taxon>
        <taxon>Rosales</taxon>
        <taxon>Cannabaceae</taxon>
        <taxon>Parasponia</taxon>
    </lineage>
</organism>
<dbReference type="EMBL" id="JXTB01000251">
    <property type="protein sequence ID" value="PON49960.1"/>
    <property type="molecule type" value="Genomic_DNA"/>
</dbReference>
<proteinExistence type="predicted"/>
<gene>
    <name evidence="1" type="ORF">PanWU01x14_225970</name>
</gene>
<sequence length="65" mass="7192">MLKRVAVINGDGNERYPFGQSLTGSWPITVAQLVHMRVQVGPENLGLTGRDLFLFFRAHSGPLLL</sequence>
<evidence type="ECO:0000313" key="2">
    <source>
        <dbReference type="Proteomes" id="UP000237105"/>
    </source>
</evidence>
<accession>A0A2P5BMH9</accession>
<protein>
    <submittedName>
        <fullName evidence="1">Uncharacterized protein</fullName>
    </submittedName>
</protein>
<dbReference type="AlphaFoldDB" id="A0A2P5BMH9"/>
<evidence type="ECO:0000313" key="1">
    <source>
        <dbReference type="EMBL" id="PON49960.1"/>
    </source>
</evidence>
<name>A0A2P5BMH9_PARAD</name>
<keyword evidence="2" id="KW-1185">Reference proteome</keyword>
<reference evidence="2" key="1">
    <citation type="submission" date="2016-06" db="EMBL/GenBank/DDBJ databases">
        <title>Parallel loss of symbiosis genes in relatives of nitrogen-fixing non-legume Parasponia.</title>
        <authorList>
            <person name="Van Velzen R."/>
            <person name="Holmer R."/>
            <person name="Bu F."/>
            <person name="Rutten L."/>
            <person name="Van Zeijl A."/>
            <person name="Liu W."/>
            <person name="Santuari L."/>
            <person name="Cao Q."/>
            <person name="Sharma T."/>
            <person name="Shen D."/>
            <person name="Roswanjaya Y."/>
            <person name="Wardhani T."/>
            <person name="Kalhor M.S."/>
            <person name="Jansen J."/>
            <person name="Van den Hoogen J."/>
            <person name="Gungor B."/>
            <person name="Hartog M."/>
            <person name="Hontelez J."/>
            <person name="Verver J."/>
            <person name="Yang W.-C."/>
            <person name="Schijlen E."/>
            <person name="Repin R."/>
            <person name="Schilthuizen M."/>
            <person name="Schranz E."/>
            <person name="Heidstra R."/>
            <person name="Miyata K."/>
            <person name="Fedorova E."/>
            <person name="Kohlen W."/>
            <person name="Bisseling T."/>
            <person name="Smit S."/>
            <person name="Geurts R."/>
        </authorList>
    </citation>
    <scope>NUCLEOTIDE SEQUENCE [LARGE SCALE GENOMIC DNA]</scope>
    <source>
        <strain evidence="2">cv. WU1-14</strain>
    </source>
</reference>
<dbReference type="Proteomes" id="UP000237105">
    <property type="component" value="Unassembled WGS sequence"/>
</dbReference>